<proteinExistence type="predicted"/>
<gene>
    <name evidence="1" type="ORF">GJJ30_23475</name>
</gene>
<protein>
    <recommendedName>
        <fullName evidence="3">Uma2 family endonuclease</fullName>
    </recommendedName>
</protein>
<evidence type="ECO:0000313" key="2">
    <source>
        <dbReference type="Proteomes" id="UP000441754"/>
    </source>
</evidence>
<evidence type="ECO:0008006" key="3">
    <source>
        <dbReference type="Google" id="ProtNLM"/>
    </source>
</evidence>
<dbReference type="EMBL" id="WJXZ01000014">
    <property type="protein sequence ID" value="MRS64278.1"/>
    <property type="molecule type" value="Genomic_DNA"/>
</dbReference>
<evidence type="ECO:0000313" key="1">
    <source>
        <dbReference type="EMBL" id="MRS64278.1"/>
    </source>
</evidence>
<dbReference type="Proteomes" id="UP000441754">
    <property type="component" value="Unassembled WGS sequence"/>
</dbReference>
<dbReference type="RefSeq" id="WP_154177632.1">
    <property type="nucleotide sequence ID" value="NZ_WJXZ01000014.1"/>
</dbReference>
<accession>A0A7K0ES69</accession>
<name>A0A7K0ES69_9BACT</name>
<organism evidence="1 2">
    <name type="scientific">Larkinella terrae</name>
    <dbReference type="NCBI Taxonomy" id="2025311"/>
    <lineage>
        <taxon>Bacteria</taxon>
        <taxon>Pseudomonadati</taxon>
        <taxon>Bacteroidota</taxon>
        <taxon>Cytophagia</taxon>
        <taxon>Cytophagales</taxon>
        <taxon>Spirosomataceae</taxon>
        <taxon>Larkinella</taxon>
    </lineage>
</organism>
<dbReference type="AlphaFoldDB" id="A0A7K0ES69"/>
<keyword evidence="2" id="KW-1185">Reference proteome</keyword>
<comment type="caution">
    <text evidence="1">The sequence shown here is derived from an EMBL/GenBank/DDBJ whole genome shotgun (WGS) entry which is preliminary data.</text>
</comment>
<dbReference type="Gene3D" id="3.90.1570.20">
    <property type="match status" value="1"/>
</dbReference>
<sequence length="148" mass="17036">MYYTGDDVPFLAREEMGTNAPKQHQRIIGKLMLGLGSLYYFEKKIPFEPFVETMLDEGKSSPTPDLLLYDNSTDQTPLIIEICHTAGLQNDIEKVIWLTDKNNYGILEAFVYNYKTQQWFRYGKGDAGLTTESSYSEILQLDLNNFLE</sequence>
<dbReference type="OrthoDB" id="954297at2"/>
<reference evidence="1 2" key="1">
    <citation type="journal article" date="2018" name="Antonie Van Leeuwenhoek">
        <title>Larkinella terrae sp. nov., isolated from soil on Jeju Island, South Korea.</title>
        <authorList>
            <person name="Ten L.N."/>
            <person name="Jeon J."/>
            <person name="Park S.J."/>
            <person name="Park S."/>
            <person name="Lee S.Y."/>
            <person name="Kim M.K."/>
            <person name="Jung H.Y."/>
        </authorList>
    </citation>
    <scope>NUCLEOTIDE SEQUENCE [LARGE SCALE GENOMIC DNA]</scope>
    <source>
        <strain evidence="1 2">KCTC 52001</strain>
    </source>
</reference>